<dbReference type="Pfam" id="PF13489">
    <property type="entry name" value="Methyltransf_23"/>
    <property type="match status" value="1"/>
</dbReference>
<name>A0ABM7G9N6_9SPHN</name>
<dbReference type="InterPro" id="IPR029063">
    <property type="entry name" value="SAM-dependent_MTases_sf"/>
</dbReference>
<proteinExistence type="predicted"/>
<protein>
    <submittedName>
        <fullName evidence="1">Uncharacterized protein</fullName>
    </submittedName>
</protein>
<keyword evidence="2" id="KW-1185">Reference proteome</keyword>
<dbReference type="SUPFAM" id="SSF53335">
    <property type="entry name" value="S-adenosyl-L-methionine-dependent methyltransferases"/>
    <property type="match status" value="1"/>
</dbReference>
<organism evidence="1 2">
    <name type="scientific">Sphingomonas bisphenolicum</name>
    <dbReference type="NCBI Taxonomy" id="296544"/>
    <lineage>
        <taxon>Bacteria</taxon>
        <taxon>Pseudomonadati</taxon>
        <taxon>Pseudomonadota</taxon>
        <taxon>Alphaproteobacteria</taxon>
        <taxon>Sphingomonadales</taxon>
        <taxon>Sphingomonadaceae</taxon>
        <taxon>Sphingomonas</taxon>
    </lineage>
</organism>
<reference evidence="1" key="1">
    <citation type="submission" date="2018-07" db="EMBL/GenBank/DDBJ databases">
        <title>Complete genome sequence of Sphingomonas bisphenolicum strain AO1, a bisphenol A degradative bacterium isolated from Japanese farm field.</title>
        <authorList>
            <person name="Murakami M."/>
            <person name="Koh M."/>
            <person name="Koba S."/>
            <person name="Matsumura Y."/>
        </authorList>
    </citation>
    <scope>NUCLEOTIDE SEQUENCE</scope>
    <source>
        <strain evidence="1">AO1</strain>
    </source>
</reference>
<evidence type="ECO:0000313" key="1">
    <source>
        <dbReference type="EMBL" id="BBF72086.1"/>
    </source>
</evidence>
<dbReference type="EMBL" id="AP018818">
    <property type="protein sequence ID" value="BBF72086.1"/>
    <property type="molecule type" value="Genomic_DNA"/>
</dbReference>
<accession>A0ABM7G9N6</accession>
<dbReference type="Proteomes" id="UP001059971">
    <property type="component" value="Chromosome 2"/>
</dbReference>
<dbReference type="Gene3D" id="3.40.50.150">
    <property type="entry name" value="Vaccinia Virus protein VP39"/>
    <property type="match status" value="1"/>
</dbReference>
<evidence type="ECO:0000313" key="2">
    <source>
        <dbReference type="Proteomes" id="UP001059971"/>
    </source>
</evidence>
<dbReference type="CDD" id="cd02440">
    <property type="entry name" value="AdoMet_MTases"/>
    <property type="match status" value="1"/>
</dbReference>
<sequence length="260" mass="29479">MELDLNSIPSDFEGRRQHALNKIQDHIEAGAHAGRFLDIGCGSGNGVIAALQAGFKTAVGIDRSFTGFSWFSIEEFDKICKVYDIDAARSLMIEADIFKCKLQPKSFSCVMMLDSIEHVPNPKSFIDVAANYVAPGGYFLLDTCPLFYSNVGHHLFDDFGPEKFPWAHLRKDFTNLVEEHKVSSWSMKYFEELNKVTHAELIRYVVEAGLEIIKEHKQLPTQETMALLEENRNFLNLEGIDEATLFEDWILLVAQRPADK</sequence>
<gene>
    <name evidence="1" type="ORF">SBA_ch2_6190</name>
</gene>